<feature type="domain" description="NIL" evidence="1">
    <location>
        <begin position="2"/>
        <end position="73"/>
    </location>
</feature>
<accession>A0A6J5ZAN0</accession>
<gene>
    <name evidence="2" type="ORF">UFOPK3770_00690</name>
</gene>
<evidence type="ECO:0000259" key="1">
    <source>
        <dbReference type="SMART" id="SM00930"/>
    </source>
</evidence>
<reference evidence="2" key="1">
    <citation type="submission" date="2020-05" db="EMBL/GenBank/DDBJ databases">
        <authorList>
            <person name="Chiriac C."/>
            <person name="Salcher M."/>
            <person name="Ghai R."/>
            <person name="Kavagutti S V."/>
        </authorList>
    </citation>
    <scope>NUCLEOTIDE SEQUENCE</scope>
</reference>
<proteinExistence type="predicted"/>
<dbReference type="Pfam" id="PF09383">
    <property type="entry name" value="NIL"/>
    <property type="match status" value="1"/>
</dbReference>
<dbReference type="EMBL" id="CAESAJ010000061">
    <property type="protein sequence ID" value="CAB4337619.1"/>
    <property type="molecule type" value="Genomic_DNA"/>
</dbReference>
<dbReference type="Gene3D" id="3.30.70.260">
    <property type="match status" value="1"/>
</dbReference>
<protein>
    <submittedName>
        <fullName evidence="2">Unannotated protein</fullName>
    </submittedName>
</protein>
<sequence length="80" mass="9068">MLHHRYRLTFPESQVTEPVIYHVVKDFDVIPSIRRASIENHFGWMVVDFQGSHEQINAAIAYLEALGIDVVNAEGDFVAG</sequence>
<dbReference type="InterPro" id="IPR045865">
    <property type="entry name" value="ACT-like_dom_sf"/>
</dbReference>
<dbReference type="SUPFAM" id="SSF55021">
    <property type="entry name" value="ACT-like"/>
    <property type="match status" value="1"/>
</dbReference>
<organism evidence="2">
    <name type="scientific">freshwater metagenome</name>
    <dbReference type="NCBI Taxonomy" id="449393"/>
    <lineage>
        <taxon>unclassified sequences</taxon>
        <taxon>metagenomes</taxon>
        <taxon>ecological metagenomes</taxon>
    </lineage>
</organism>
<name>A0A6J5ZAN0_9ZZZZ</name>
<dbReference type="InterPro" id="IPR018449">
    <property type="entry name" value="NIL_domain"/>
</dbReference>
<dbReference type="SMART" id="SM00930">
    <property type="entry name" value="NIL"/>
    <property type="match status" value="1"/>
</dbReference>
<evidence type="ECO:0000313" key="2">
    <source>
        <dbReference type="EMBL" id="CAB4337619.1"/>
    </source>
</evidence>
<dbReference type="AlphaFoldDB" id="A0A6J5ZAN0"/>